<sequence length="1660" mass="186912">MAMLEMEQEDEAEAEGECNMLGIESEHHRDHHRDRHRDTHNWMHKKDEFHSKQLSHGYGTHTYAHAYDWLLDGDETPDANDNDNVQITIDSIQKLDENTHTHHSVQLISSPVSIHSPLHSPPPRRRKKTLGDEDLDCALEGLELESSCSNSESATVTGTMTGTETGAGTDTTEVGIGLIHGFRNLLSRSSNMLSDLVGTEGEGDNPQMQMHTHTSTSMHSSMEEEEDADLHVQCNERGLYNLIPEFLPFEDPSSAEGKFIRGIQMEFDKYSYGNNGGQKQEGEGEGMSELVLPPEFDINARTNIRTSATSARTDAEMEMEMDRKSDSHDNSHDSYDPVVEMLNNMPWEVDLFYTKTNTRMDTDSISHTMTSEMQLITTLSTLDELSQDVTEHLLQQVKLRNDDIAMAMTRTRDVDFDICSALTYANQAASCLNRARGVCGNGNGNGNGDGDEDEDGDSDGYEFEKNQSQDQDHNSALHLHGSKAGILGGHCILQEFKKRDRLRNLDELLRSIEEVARMEQDIFNFCNDDNFATNIQLHALSGESNNGNGISSLLDTCHTLKTRILQDEQLSQLTCLDESRRRISWVMEYLCHQIEEGVIAFLYRQCNYIGIDVNVNVDVDANINVNVTNAAAANWKPERFQEYSTLLDARLLFGDCQVQEESKNCQSRDLCSVADTFSADDPDLCQEEEKVVDDMKIRPTVASAWAESLLKGFYFEADRCLARALLDPTSSHIDGSEDTNEASTFTSEFEENLQEIRIQLGNMQAFDESAASLRSIVKNLISIRFEFERKDHYISSVFHKLCVTLADLLHTHYMICQWHHHRHGKNNLQQPQPQPPIRIIDNDAEGVHCDTLIQEDHQRRNPGVEKIDRSARDDNTKSTYSSQSSQSSYTPTSISTITPAVTGSHEQNMDIPQCISGPLGSGTENESDGSASGSDVDVDVEGDEEVESDTCARIRMSDIHDAVEVSKIKMWAHISRTLVAYLDIMLNMNETEDSEGHDESWGPSSLNDLENLCDIHNLCHQMKSLGKEFLGAEEYNCTLLEYEGEDGNINVKCELDKAVLALCERFTRGAHVGAMTELGTMMATETWDLLPVPVEQDTNMNTNDDNPTVALRNGIQNYLKDLTVAGSSSRRHISQPLWKNHFTIRGKKQHLLSFCEDGNPFMPIEAPDDDSAHVAASITCNHHDCDDATARNCELANKLYDKVIPFFNCSSGELTLGTKSSLNGLVRWTRRLLIIHSKIPLVSEQISNILINLYDLYFVTVFRLCSSSGFEETILLKNQPRSDTIFNERFPQDLPPSKAQLRNMQSLHQRLHRSNSHSLRRNTSVDNQSSSSIKAINTLVSKHCEADIHAPLSSNKESIAKVNKFMRRGQKALCSMVNLDQIEKWSLFRRDSSDRDERVFAAKCLEKRAAAASSLLFVACLFETSFRTFLAGSSTDLEKESSSQPLENYLKDMLDSINCVYILCLQIASTRAISSRNIILNIVLKGSGWTDSKLNEHCNSYIDDLSDRYVALWIHLSTSPLKASKKILHDIWESIVESGCLALLEGISRVYDCSTEGRALMSMDLATFSSNVNKRASRDFGPLVCSPIVNPIRGKQYVDMYIKVFYFPKDDMMKWIDENRQRYHLAHLLTLVSFSSHNQLPTADLNLLLRRRDEVRKICS</sequence>
<protein>
    <recommendedName>
        <fullName evidence="2">Syndetin C-terminal domain-containing protein</fullName>
    </recommendedName>
</protein>
<feature type="compositionally biased region" description="Low complexity" evidence="1">
    <location>
        <begin position="878"/>
        <end position="899"/>
    </location>
</feature>
<feature type="compositionally biased region" description="Acidic residues" evidence="1">
    <location>
        <begin position="936"/>
        <end position="947"/>
    </location>
</feature>
<dbReference type="InterPro" id="IPR019514">
    <property type="entry name" value="Syndetin_C"/>
</dbReference>
<dbReference type="InterPro" id="IPR040047">
    <property type="entry name" value="VPS50"/>
</dbReference>
<organism evidence="3">
    <name type="scientific">Chaetoceros debilis</name>
    <dbReference type="NCBI Taxonomy" id="122233"/>
    <lineage>
        <taxon>Eukaryota</taxon>
        <taxon>Sar</taxon>
        <taxon>Stramenopiles</taxon>
        <taxon>Ochrophyta</taxon>
        <taxon>Bacillariophyta</taxon>
        <taxon>Coscinodiscophyceae</taxon>
        <taxon>Chaetocerotophycidae</taxon>
        <taxon>Chaetocerotales</taxon>
        <taxon>Chaetocerotaceae</taxon>
        <taxon>Chaetoceros</taxon>
    </lineage>
</organism>
<dbReference type="PANTHER" id="PTHR13258">
    <property type="entry name" value="SYNDETIN"/>
    <property type="match status" value="1"/>
</dbReference>
<feature type="region of interest" description="Disordered" evidence="1">
    <location>
        <begin position="105"/>
        <end position="130"/>
    </location>
</feature>
<evidence type="ECO:0000313" key="3">
    <source>
        <dbReference type="EMBL" id="CAE0473940.1"/>
    </source>
</evidence>
<feature type="region of interest" description="Disordered" evidence="1">
    <location>
        <begin position="443"/>
        <end position="474"/>
    </location>
</feature>
<feature type="compositionally biased region" description="Acidic residues" evidence="1">
    <location>
        <begin position="449"/>
        <end position="461"/>
    </location>
</feature>
<reference evidence="3" key="1">
    <citation type="submission" date="2021-01" db="EMBL/GenBank/DDBJ databases">
        <authorList>
            <person name="Corre E."/>
            <person name="Pelletier E."/>
            <person name="Niang G."/>
            <person name="Scheremetjew M."/>
            <person name="Finn R."/>
            <person name="Kale V."/>
            <person name="Holt S."/>
            <person name="Cochrane G."/>
            <person name="Meng A."/>
            <person name="Brown T."/>
            <person name="Cohen L."/>
        </authorList>
    </citation>
    <scope>NUCLEOTIDE SEQUENCE</scope>
    <source>
        <strain evidence="3">MM31A-1</strain>
    </source>
</reference>
<dbReference type="GO" id="GO:0000149">
    <property type="term" value="F:SNARE binding"/>
    <property type="evidence" value="ECO:0007669"/>
    <property type="project" value="TreeGrafter"/>
</dbReference>
<feature type="compositionally biased region" description="Basic and acidic residues" evidence="1">
    <location>
        <begin position="462"/>
        <end position="474"/>
    </location>
</feature>
<evidence type="ECO:0000256" key="1">
    <source>
        <dbReference type="SAM" id="MobiDB-lite"/>
    </source>
</evidence>
<name>A0A7S3QDX8_9STRA</name>
<accession>A0A7S3QDX8</accession>
<feature type="region of interest" description="Disordered" evidence="1">
    <location>
        <begin position="148"/>
        <end position="169"/>
    </location>
</feature>
<dbReference type="EMBL" id="HBIO01024481">
    <property type="protein sequence ID" value="CAE0473940.1"/>
    <property type="molecule type" value="Transcribed_RNA"/>
</dbReference>
<feature type="domain" description="Syndetin C-terminal" evidence="2">
    <location>
        <begin position="1405"/>
        <end position="1639"/>
    </location>
</feature>
<dbReference type="GO" id="GO:0042147">
    <property type="term" value="P:retrograde transport, endosome to Golgi"/>
    <property type="evidence" value="ECO:0007669"/>
    <property type="project" value="InterPro"/>
</dbReference>
<feature type="region of interest" description="Disordered" evidence="1">
    <location>
        <begin position="852"/>
        <end position="947"/>
    </location>
</feature>
<evidence type="ECO:0000259" key="2">
    <source>
        <dbReference type="Pfam" id="PF10474"/>
    </source>
</evidence>
<gene>
    <name evidence="3" type="ORF">CDEB00056_LOCUS18793</name>
</gene>
<dbReference type="PANTHER" id="PTHR13258:SF0">
    <property type="entry name" value="SYNDETIN"/>
    <property type="match status" value="1"/>
</dbReference>
<proteinExistence type="predicted"/>
<feature type="compositionally biased region" description="Low complexity" evidence="1">
    <location>
        <begin position="107"/>
        <end position="118"/>
    </location>
</feature>
<dbReference type="GO" id="GO:0032456">
    <property type="term" value="P:endocytic recycling"/>
    <property type="evidence" value="ECO:0007669"/>
    <property type="project" value="InterPro"/>
</dbReference>
<dbReference type="Pfam" id="PF10474">
    <property type="entry name" value="Syndetin_C"/>
    <property type="match status" value="1"/>
</dbReference>
<dbReference type="GO" id="GO:1990745">
    <property type="term" value="C:EARP complex"/>
    <property type="evidence" value="ECO:0007669"/>
    <property type="project" value="InterPro"/>
</dbReference>
<dbReference type="GO" id="GO:0005829">
    <property type="term" value="C:cytosol"/>
    <property type="evidence" value="ECO:0007669"/>
    <property type="project" value="GOC"/>
</dbReference>
<feature type="compositionally biased region" description="Basic and acidic residues" evidence="1">
    <location>
        <begin position="854"/>
        <end position="876"/>
    </location>
</feature>